<dbReference type="InterPro" id="IPR036388">
    <property type="entry name" value="WH-like_DNA-bd_sf"/>
</dbReference>
<gene>
    <name evidence="10" type="ORF">CP965_03480</name>
</gene>
<dbReference type="CDD" id="cd17536">
    <property type="entry name" value="REC_YesN-like"/>
    <property type="match status" value="1"/>
</dbReference>
<reference evidence="10 11" key="1">
    <citation type="submission" date="2017-09" db="EMBL/GenBank/DDBJ databases">
        <title>Genomics of the genus Arcobacter.</title>
        <authorList>
            <person name="Perez-Cataluna A."/>
            <person name="Figueras M.J."/>
            <person name="Salas-Masso N."/>
        </authorList>
    </citation>
    <scope>NUCLEOTIDE SEQUENCE [LARGE SCALE GENOMIC DNA]</scope>
    <source>
        <strain evidence="10 11">F156-34</strain>
    </source>
</reference>
<keyword evidence="2" id="KW-0902">Two-component regulatory system</keyword>
<dbReference type="GO" id="GO:0032993">
    <property type="term" value="C:protein-DNA complex"/>
    <property type="evidence" value="ECO:0007669"/>
    <property type="project" value="TreeGrafter"/>
</dbReference>
<dbReference type="PROSITE" id="PS50110">
    <property type="entry name" value="RESPONSE_REGULATORY"/>
    <property type="match status" value="1"/>
</dbReference>
<dbReference type="SMART" id="SM00448">
    <property type="entry name" value="REC"/>
    <property type="match status" value="1"/>
</dbReference>
<dbReference type="InterPro" id="IPR039420">
    <property type="entry name" value="WalR-like"/>
</dbReference>
<dbReference type="GO" id="GO:0000156">
    <property type="term" value="F:phosphorelay response regulator activity"/>
    <property type="evidence" value="ECO:0007669"/>
    <property type="project" value="TreeGrafter"/>
</dbReference>
<dbReference type="InterPro" id="IPR001789">
    <property type="entry name" value="Sig_transdc_resp-reg_receiver"/>
</dbReference>
<dbReference type="InterPro" id="IPR011006">
    <property type="entry name" value="CheY-like_superfamily"/>
</dbReference>
<dbReference type="SMART" id="SM00862">
    <property type="entry name" value="Trans_reg_C"/>
    <property type="match status" value="1"/>
</dbReference>
<feature type="domain" description="Response regulatory" evidence="8">
    <location>
        <begin position="8"/>
        <end position="122"/>
    </location>
</feature>
<keyword evidence="1 6" id="KW-0597">Phosphoprotein</keyword>
<evidence type="ECO:0000256" key="1">
    <source>
        <dbReference type="ARBA" id="ARBA00022553"/>
    </source>
</evidence>
<evidence type="ECO:0000256" key="3">
    <source>
        <dbReference type="ARBA" id="ARBA00023015"/>
    </source>
</evidence>
<dbReference type="EMBL" id="NXIE01000001">
    <property type="protein sequence ID" value="RXK14524.1"/>
    <property type="molecule type" value="Genomic_DNA"/>
</dbReference>
<dbReference type="PROSITE" id="PS51755">
    <property type="entry name" value="OMPR_PHOB"/>
    <property type="match status" value="1"/>
</dbReference>
<keyword evidence="5" id="KW-0804">Transcription</keyword>
<dbReference type="GO" id="GO:0006355">
    <property type="term" value="P:regulation of DNA-templated transcription"/>
    <property type="evidence" value="ECO:0007669"/>
    <property type="project" value="InterPro"/>
</dbReference>
<evidence type="ECO:0000313" key="10">
    <source>
        <dbReference type="EMBL" id="RXK14524.1"/>
    </source>
</evidence>
<keyword evidence="4 7" id="KW-0238">DNA-binding</keyword>
<evidence type="ECO:0000259" key="8">
    <source>
        <dbReference type="PROSITE" id="PS50110"/>
    </source>
</evidence>
<dbReference type="OrthoDB" id="9788090at2"/>
<dbReference type="GO" id="GO:0000976">
    <property type="term" value="F:transcription cis-regulatory region binding"/>
    <property type="evidence" value="ECO:0007669"/>
    <property type="project" value="TreeGrafter"/>
</dbReference>
<accession>A0A4Q1AWJ0</accession>
<evidence type="ECO:0000259" key="9">
    <source>
        <dbReference type="PROSITE" id="PS51755"/>
    </source>
</evidence>
<evidence type="ECO:0008006" key="12">
    <source>
        <dbReference type="Google" id="ProtNLM"/>
    </source>
</evidence>
<dbReference type="AlphaFoldDB" id="A0A4Q1AWJ0"/>
<proteinExistence type="predicted"/>
<dbReference type="SUPFAM" id="SSF52172">
    <property type="entry name" value="CheY-like"/>
    <property type="match status" value="1"/>
</dbReference>
<keyword evidence="11" id="KW-1185">Reference proteome</keyword>
<evidence type="ECO:0000256" key="6">
    <source>
        <dbReference type="PROSITE-ProRule" id="PRU00169"/>
    </source>
</evidence>
<dbReference type="GO" id="GO:0005829">
    <property type="term" value="C:cytosol"/>
    <property type="evidence" value="ECO:0007669"/>
    <property type="project" value="TreeGrafter"/>
</dbReference>
<feature type="DNA-binding region" description="OmpR/PhoB-type" evidence="7">
    <location>
        <begin position="129"/>
        <end position="222"/>
    </location>
</feature>
<dbReference type="Gene3D" id="1.10.10.10">
    <property type="entry name" value="Winged helix-like DNA-binding domain superfamily/Winged helix DNA-binding domain"/>
    <property type="match status" value="1"/>
</dbReference>
<sequence>MNRLKKLKILYIDDEDFIRENAVEYLKFYCDNVYEAKDGEDGLIKYNKYKPDIIITDIKMPKLNGLNMIKRIRQKDKLSKIIVATAFLETSYLLEAIELGLIKYLVKPLSEDNLLPVLKLCIENIIEEKSIFNIDKIFTFDLFNDSLFYKEKQIILTKTELSFLKLLITNRNRVVKYSEFNDKIWNGEMSDNALRSIVKELRKKISKKAIKNVSGIGYQINE</sequence>
<evidence type="ECO:0000256" key="5">
    <source>
        <dbReference type="ARBA" id="ARBA00023163"/>
    </source>
</evidence>
<dbReference type="Proteomes" id="UP000289718">
    <property type="component" value="Unassembled WGS sequence"/>
</dbReference>
<evidence type="ECO:0000313" key="11">
    <source>
        <dbReference type="Proteomes" id="UP000289718"/>
    </source>
</evidence>
<organism evidence="10 11">
    <name type="scientific">Halarcobacter mediterraneus</name>
    <dbReference type="NCBI Taxonomy" id="2023153"/>
    <lineage>
        <taxon>Bacteria</taxon>
        <taxon>Pseudomonadati</taxon>
        <taxon>Campylobacterota</taxon>
        <taxon>Epsilonproteobacteria</taxon>
        <taxon>Campylobacterales</taxon>
        <taxon>Arcobacteraceae</taxon>
        <taxon>Halarcobacter</taxon>
    </lineage>
</organism>
<dbReference type="Pfam" id="PF00072">
    <property type="entry name" value="Response_reg"/>
    <property type="match status" value="1"/>
</dbReference>
<feature type="modified residue" description="4-aspartylphosphate" evidence="6">
    <location>
        <position position="57"/>
    </location>
</feature>
<evidence type="ECO:0000256" key="7">
    <source>
        <dbReference type="PROSITE-ProRule" id="PRU01091"/>
    </source>
</evidence>
<protein>
    <recommendedName>
        <fullName evidence="12">DNA-binding response regulator</fullName>
    </recommendedName>
</protein>
<evidence type="ECO:0000256" key="4">
    <source>
        <dbReference type="ARBA" id="ARBA00023125"/>
    </source>
</evidence>
<dbReference type="Pfam" id="PF00486">
    <property type="entry name" value="Trans_reg_C"/>
    <property type="match status" value="1"/>
</dbReference>
<keyword evidence="3" id="KW-0805">Transcription regulation</keyword>
<dbReference type="PANTHER" id="PTHR48111">
    <property type="entry name" value="REGULATOR OF RPOS"/>
    <property type="match status" value="1"/>
</dbReference>
<feature type="domain" description="OmpR/PhoB-type" evidence="9">
    <location>
        <begin position="129"/>
        <end position="222"/>
    </location>
</feature>
<evidence type="ECO:0000256" key="2">
    <source>
        <dbReference type="ARBA" id="ARBA00023012"/>
    </source>
</evidence>
<dbReference type="CDD" id="cd00383">
    <property type="entry name" value="trans_reg_C"/>
    <property type="match status" value="1"/>
</dbReference>
<name>A0A4Q1AWJ0_9BACT</name>
<dbReference type="InterPro" id="IPR001867">
    <property type="entry name" value="OmpR/PhoB-type_DNA-bd"/>
</dbReference>
<dbReference type="PANTHER" id="PTHR48111:SF1">
    <property type="entry name" value="TWO-COMPONENT RESPONSE REGULATOR ORR33"/>
    <property type="match status" value="1"/>
</dbReference>
<dbReference type="Gene3D" id="3.40.50.2300">
    <property type="match status" value="1"/>
</dbReference>
<comment type="caution">
    <text evidence="10">The sequence shown here is derived from an EMBL/GenBank/DDBJ whole genome shotgun (WGS) entry which is preliminary data.</text>
</comment>